<dbReference type="AlphaFoldDB" id="A0A443IPD9"/>
<dbReference type="InterPro" id="IPR052539">
    <property type="entry name" value="MGD_biosynthesis_adapter"/>
</dbReference>
<protein>
    <submittedName>
        <fullName evidence="2">Molybdopterin-guanine dinucleotide biosynthesis protein B</fullName>
    </submittedName>
</protein>
<dbReference type="Gene3D" id="3.40.50.300">
    <property type="entry name" value="P-loop containing nucleotide triphosphate hydrolases"/>
    <property type="match status" value="1"/>
</dbReference>
<accession>A0A443IPD9</accession>
<dbReference type="InterPro" id="IPR004435">
    <property type="entry name" value="MobB_dom"/>
</dbReference>
<dbReference type="Proteomes" id="UP000273811">
    <property type="component" value="Unassembled WGS sequence"/>
</dbReference>
<keyword evidence="3" id="KW-1185">Reference proteome</keyword>
<dbReference type="GO" id="GO:0005525">
    <property type="term" value="F:GTP binding"/>
    <property type="evidence" value="ECO:0007669"/>
    <property type="project" value="InterPro"/>
</dbReference>
<dbReference type="Pfam" id="PF03205">
    <property type="entry name" value="MobB"/>
    <property type="match status" value="1"/>
</dbReference>
<evidence type="ECO:0000313" key="3">
    <source>
        <dbReference type="Proteomes" id="UP000273811"/>
    </source>
</evidence>
<feature type="domain" description="Molybdopterin-guanine dinucleotide biosynthesis protein B (MobB)" evidence="1">
    <location>
        <begin position="6"/>
        <end position="137"/>
    </location>
</feature>
<dbReference type="GO" id="GO:0006777">
    <property type="term" value="P:Mo-molybdopterin cofactor biosynthetic process"/>
    <property type="evidence" value="ECO:0007669"/>
    <property type="project" value="InterPro"/>
</dbReference>
<dbReference type="CDD" id="cd03116">
    <property type="entry name" value="MobB"/>
    <property type="match status" value="1"/>
</dbReference>
<evidence type="ECO:0000259" key="1">
    <source>
        <dbReference type="Pfam" id="PF03205"/>
    </source>
</evidence>
<reference evidence="2" key="1">
    <citation type="submission" date="2018-12" db="EMBL/GenBank/DDBJ databases">
        <authorList>
            <person name="Sun L."/>
            <person name="Chen Z."/>
        </authorList>
    </citation>
    <scope>NUCLEOTIDE SEQUENCE [LARGE SCALE GENOMIC DNA]</scope>
    <source>
        <strain evidence="2">DSM 16012</strain>
    </source>
</reference>
<dbReference type="NCBIfam" id="TIGR00176">
    <property type="entry name" value="mobB"/>
    <property type="match status" value="1"/>
</dbReference>
<dbReference type="PANTHER" id="PTHR40072:SF1">
    <property type="entry name" value="MOLYBDOPTERIN-GUANINE DINUCLEOTIDE BIOSYNTHESIS ADAPTER PROTEIN"/>
    <property type="match status" value="1"/>
</dbReference>
<dbReference type="EMBL" id="QYTU02000025">
    <property type="protein sequence ID" value="RWR08459.1"/>
    <property type="molecule type" value="Genomic_DNA"/>
</dbReference>
<proteinExistence type="predicted"/>
<sequence>MAGKKIIQIVGFQNSGKTSLIEKLIKACQKKGIAVGTIKHHGHGGTPDRPFLNKDTDRHRQAGAAVTAVEGAGALHIEAMKDYWELEDIIRIYGQLPVDIILVEGYKKMNNPKVVLLRNPQDEILLQQLTNIIAVISHDHLSCTPAFPIFGSDEMDRFVHWFMKKINETED</sequence>
<dbReference type="OrthoDB" id="9786803at2"/>
<evidence type="ECO:0000313" key="2">
    <source>
        <dbReference type="EMBL" id="RWR08459.1"/>
    </source>
</evidence>
<dbReference type="InterPro" id="IPR027417">
    <property type="entry name" value="P-loop_NTPase"/>
</dbReference>
<dbReference type="SUPFAM" id="SSF52540">
    <property type="entry name" value="P-loop containing nucleoside triphosphate hydrolases"/>
    <property type="match status" value="1"/>
</dbReference>
<gene>
    <name evidence="2" type="primary">mobB</name>
    <name evidence="2" type="ORF">D4N35_011845</name>
</gene>
<organism evidence="2 3">
    <name type="scientific">Siminovitchia fortis</name>
    <dbReference type="NCBI Taxonomy" id="254758"/>
    <lineage>
        <taxon>Bacteria</taxon>
        <taxon>Bacillati</taxon>
        <taxon>Bacillota</taxon>
        <taxon>Bacilli</taxon>
        <taxon>Bacillales</taxon>
        <taxon>Bacillaceae</taxon>
        <taxon>Siminovitchia</taxon>
    </lineage>
</organism>
<dbReference type="PANTHER" id="PTHR40072">
    <property type="entry name" value="MOLYBDOPTERIN-GUANINE DINUCLEOTIDE BIOSYNTHESIS ADAPTER PROTEIN-RELATED"/>
    <property type="match status" value="1"/>
</dbReference>
<dbReference type="RefSeq" id="WP_120073838.1">
    <property type="nucleotide sequence ID" value="NZ_CP126113.1"/>
</dbReference>
<comment type="caution">
    <text evidence="2">The sequence shown here is derived from an EMBL/GenBank/DDBJ whole genome shotgun (WGS) entry which is preliminary data.</text>
</comment>
<name>A0A443IPD9_9BACI</name>